<evidence type="ECO:0000313" key="2">
    <source>
        <dbReference type="Proteomes" id="UP001642540"/>
    </source>
</evidence>
<protein>
    <submittedName>
        <fullName evidence="1">Uncharacterized protein</fullName>
    </submittedName>
</protein>
<dbReference type="Proteomes" id="UP001642540">
    <property type="component" value="Unassembled WGS sequence"/>
</dbReference>
<name>A0ABP1S9F4_9HEXA</name>
<gene>
    <name evidence="1" type="ORF">ODALV1_LOCUS30928</name>
</gene>
<keyword evidence="2" id="KW-1185">Reference proteome</keyword>
<sequence>MLVYLLLKTAFRVPNNDIPVKNQYSKPHLRQWKTYIREYRSLEILNIQYLEFYSPFSVLMNATAVQVALFSNVMLFTKWEQLSTEAVVILVSWCALDQILWVICLEMAAQLSVEGERTVKAWKGFDWDSVVGNKVMKKFAKSCKPIRIGHGTMYTIRKRNVLTFFKAILRGTFRAFLTLQNKHGN</sequence>
<comment type="caution">
    <text evidence="1">The sequence shown here is derived from an EMBL/GenBank/DDBJ whole genome shotgun (WGS) entry which is preliminary data.</text>
</comment>
<organism evidence="1 2">
    <name type="scientific">Orchesella dallaii</name>
    <dbReference type="NCBI Taxonomy" id="48710"/>
    <lineage>
        <taxon>Eukaryota</taxon>
        <taxon>Metazoa</taxon>
        <taxon>Ecdysozoa</taxon>
        <taxon>Arthropoda</taxon>
        <taxon>Hexapoda</taxon>
        <taxon>Collembola</taxon>
        <taxon>Entomobryomorpha</taxon>
        <taxon>Entomobryoidea</taxon>
        <taxon>Orchesellidae</taxon>
        <taxon>Orchesellinae</taxon>
        <taxon>Orchesella</taxon>
    </lineage>
</organism>
<dbReference type="EMBL" id="CAXLJM020000164">
    <property type="protein sequence ID" value="CAL8146769.1"/>
    <property type="molecule type" value="Genomic_DNA"/>
</dbReference>
<accession>A0ABP1S9F4</accession>
<proteinExistence type="predicted"/>
<reference evidence="1 2" key="1">
    <citation type="submission" date="2024-08" db="EMBL/GenBank/DDBJ databases">
        <authorList>
            <person name="Cucini C."/>
            <person name="Frati F."/>
        </authorList>
    </citation>
    <scope>NUCLEOTIDE SEQUENCE [LARGE SCALE GENOMIC DNA]</scope>
</reference>
<evidence type="ECO:0000313" key="1">
    <source>
        <dbReference type="EMBL" id="CAL8146769.1"/>
    </source>
</evidence>